<feature type="transmembrane region" description="Helical" evidence="1">
    <location>
        <begin position="342"/>
        <end position="365"/>
    </location>
</feature>
<dbReference type="AlphaFoldDB" id="A0AAD6V974"/>
<evidence type="ECO:0000256" key="1">
    <source>
        <dbReference type="SAM" id="Phobius"/>
    </source>
</evidence>
<keyword evidence="2" id="KW-0732">Signal</keyword>
<evidence type="ECO:0000313" key="3">
    <source>
        <dbReference type="EMBL" id="KAJ7206557.1"/>
    </source>
</evidence>
<keyword evidence="1" id="KW-0812">Transmembrane</keyword>
<dbReference type="Proteomes" id="UP001219525">
    <property type="component" value="Unassembled WGS sequence"/>
</dbReference>
<feature type="signal peptide" evidence="2">
    <location>
        <begin position="1"/>
        <end position="20"/>
    </location>
</feature>
<protein>
    <submittedName>
        <fullName evidence="3">Uncharacterized protein</fullName>
    </submittedName>
</protein>
<comment type="caution">
    <text evidence="3">The sequence shown here is derived from an EMBL/GenBank/DDBJ whole genome shotgun (WGS) entry which is preliminary data.</text>
</comment>
<evidence type="ECO:0000313" key="4">
    <source>
        <dbReference type="Proteomes" id="UP001219525"/>
    </source>
</evidence>
<feature type="transmembrane region" description="Helical" evidence="1">
    <location>
        <begin position="210"/>
        <end position="228"/>
    </location>
</feature>
<keyword evidence="1" id="KW-0472">Membrane</keyword>
<dbReference type="PANTHER" id="PTHR35043:SF7">
    <property type="entry name" value="TRANSCRIPTION FACTOR DOMAIN-CONTAINING PROTEIN"/>
    <property type="match status" value="1"/>
</dbReference>
<name>A0AAD6V974_9AGAR</name>
<keyword evidence="1" id="KW-1133">Transmembrane helix</keyword>
<feature type="chain" id="PRO_5041932623" evidence="2">
    <location>
        <begin position="21"/>
        <end position="420"/>
    </location>
</feature>
<dbReference type="PANTHER" id="PTHR35043">
    <property type="entry name" value="TRANSCRIPTION FACTOR DOMAIN-CONTAINING PROTEIN"/>
    <property type="match status" value="1"/>
</dbReference>
<evidence type="ECO:0000256" key="2">
    <source>
        <dbReference type="SAM" id="SignalP"/>
    </source>
</evidence>
<gene>
    <name evidence="3" type="ORF">GGX14DRAFT_568112</name>
</gene>
<proteinExistence type="predicted"/>
<organism evidence="3 4">
    <name type="scientific">Mycena pura</name>
    <dbReference type="NCBI Taxonomy" id="153505"/>
    <lineage>
        <taxon>Eukaryota</taxon>
        <taxon>Fungi</taxon>
        <taxon>Dikarya</taxon>
        <taxon>Basidiomycota</taxon>
        <taxon>Agaricomycotina</taxon>
        <taxon>Agaricomycetes</taxon>
        <taxon>Agaricomycetidae</taxon>
        <taxon>Agaricales</taxon>
        <taxon>Marasmiineae</taxon>
        <taxon>Mycenaceae</taxon>
        <taxon>Mycena</taxon>
    </lineage>
</organism>
<sequence length="420" mass="46830">MLVILLIVHLLSSKAKPAQGLGLNPRAPNNSESCDDINNCRRLFDIVWGCLTTIFACTWVSAHPNVPPPKPTRPDAFWPTLKWKLVVALLSIWRRLKLMLIAVIAPELVVGFAARQFLVAWKFSNEFGISWTHGYFISMGGFVTAAGGHPVVTQKQVQEHISAIKAVPQEDIEDKSKGDVLSKGVALLQGVWFVTQYVARAAQRLPATELEVATLAFAVLNAFIWVLWWGKPLDVREPIAIGPGGSAFGPKALTRRWTDSFHALMNGMYTDYHPLLSSSVPLFWSMASDHDHNHHNRHNHHNHHNHVYFTIPAMTELCVGSIFGAMHCMSWNASFPSVYEMWMWRSSAVVVTATPQLLLLLMIIARLTGHANAAVTAAWLATPFYVIARLFLIVIPFVTLRALPPGALVDVDWSVYFPHI</sequence>
<accession>A0AAD6V974</accession>
<keyword evidence="4" id="KW-1185">Reference proteome</keyword>
<dbReference type="EMBL" id="JARJCW010000039">
    <property type="protein sequence ID" value="KAJ7206557.1"/>
    <property type="molecule type" value="Genomic_DNA"/>
</dbReference>
<feature type="transmembrane region" description="Helical" evidence="1">
    <location>
        <begin position="377"/>
        <end position="398"/>
    </location>
</feature>
<reference evidence="3" key="1">
    <citation type="submission" date="2023-03" db="EMBL/GenBank/DDBJ databases">
        <title>Massive genome expansion in bonnet fungi (Mycena s.s.) driven by repeated elements and novel gene families across ecological guilds.</title>
        <authorList>
            <consortium name="Lawrence Berkeley National Laboratory"/>
            <person name="Harder C.B."/>
            <person name="Miyauchi S."/>
            <person name="Viragh M."/>
            <person name="Kuo A."/>
            <person name="Thoen E."/>
            <person name="Andreopoulos B."/>
            <person name="Lu D."/>
            <person name="Skrede I."/>
            <person name="Drula E."/>
            <person name="Henrissat B."/>
            <person name="Morin E."/>
            <person name="Kohler A."/>
            <person name="Barry K."/>
            <person name="LaButti K."/>
            <person name="Morin E."/>
            <person name="Salamov A."/>
            <person name="Lipzen A."/>
            <person name="Mereny Z."/>
            <person name="Hegedus B."/>
            <person name="Baldrian P."/>
            <person name="Stursova M."/>
            <person name="Weitz H."/>
            <person name="Taylor A."/>
            <person name="Grigoriev I.V."/>
            <person name="Nagy L.G."/>
            <person name="Martin F."/>
            <person name="Kauserud H."/>
        </authorList>
    </citation>
    <scope>NUCLEOTIDE SEQUENCE</scope>
    <source>
        <strain evidence="3">9144</strain>
    </source>
</reference>